<reference evidence="2" key="1">
    <citation type="journal article" date="2019" name="bioRxiv">
        <title>The Genome of the Zebra Mussel, Dreissena polymorpha: A Resource for Invasive Species Research.</title>
        <authorList>
            <person name="McCartney M.A."/>
            <person name="Auch B."/>
            <person name="Kono T."/>
            <person name="Mallez S."/>
            <person name="Zhang Y."/>
            <person name="Obille A."/>
            <person name="Becker A."/>
            <person name="Abrahante J.E."/>
            <person name="Garbe J."/>
            <person name="Badalamenti J.P."/>
            <person name="Herman A."/>
            <person name="Mangelson H."/>
            <person name="Liachko I."/>
            <person name="Sullivan S."/>
            <person name="Sone E.D."/>
            <person name="Koren S."/>
            <person name="Silverstein K.A.T."/>
            <person name="Beckman K.B."/>
            <person name="Gohl D.M."/>
        </authorList>
    </citation>
    <scope>NUCLEOTIDE SEQUENCE</scope>
    <source>
        <strain evidence="2">Duluth1</strain>
        <tissue evidence="2">Whole animal</tissue>
    </source>
</reference>
<gene>
    <name evidence="2" type="ORF">DPMN_193636</name>
</gene>
<name>A0A9D3Y313_DREPO</name>
<keyword evidence="3" id="KW-1185">Reference proteome</keyword>
<organism evidence="2 3">
    <name type="scientific">Dreissena polymorpha</name>
    <name type="common">Zebra mussel</name>
    <name type="synonym">Mytilus polymorpha</name>
    <dbReference type="NCBI Taxonomy" id="45954"/>
    <lineage>
        <taxon>Eukaryota</taxon>
        <taxon>Metazoa</taxon>
        <taxon>Spiralia</taxon>
        <taxon>Lophotrochozoa</taxon>
        <taxon>Mollusca</taxon>
        <taxon>Bivalvia</taxon>
        <taxon>Autobranchia</taxon>
        <taxon>Heteroconchia</taxon>
        <taxon>Euheterodonta</taxon>
        <taxon>Imparidentia</taxon>
        <taxon>Neoheterodontei</taxon>
        <taxon>Myida</taxon>
        <taxon>Dreissenoidea</taxon>
        <taxon>Dreissenidae</taxon>
        <taxon>Dreissena</taxon>
    </lineage>
</organism>
<feature type="compositionally biased region" description="Basic residues" evidence="1">
    <location>
        <begin position="130"/>
        <end position="143"/>
    </location>
</feature>
<dbReference type="AlphaFoldDB" id="A0A9D3Y313"/>
<evidence type="ECO:0000313" key="3">
    <source>
        <dbReference type="Proteomes" id="UP000828390"/>
    </source>
</evidence>
<accession>A0A9D3Y313</accession>
<protein>
    <submittedName>
        <fullName evidence="2">Uncharacterized protein</fullName>
    </submittedName>
</protein>
<evidence type="ECO:0000256" key="1">
    <source>
        <dbReference type="SAM" id="MobiDB-lite"/>
    </source>
</evidence>
<comment type="caution">
    <text evidence="2">The sequence shown here is derived from an EMBL/GenBank/DDBJ whole genome shotgun (WGS) entry which is preliminary data.</text>
</comment>
<dbReference type="Proteomes" id="UP000828390">
    <property type="component" value="Unassembled WGS sequence"/>
</dbReference>
<evidence type="ECO:0000313" key="2">
    <source>
        <dbReference type="EMBL" id="KAH3691036.1"/>
    </source>
</evidence>
<reference evidence="2" key="2">
    <citation type="submission" date="2020-11" db="EMBL/GenBank/DDBJ databases">
        <authorList>
            <person name="McCartney M.A."/>
            <person name="Auch B."/>
            <person name="Kono T."/>
            <person name="Mallez S."/>
            <person name="Becker A."/>
            <person name="Gohl D.M."/>
            <person name="Silverstein K.A.T."/>
            <person name="Koren S."/>
            <person name="Bechman K.B."/>
            <person name="Herman A."/>
            <person name="Abrahante J.E."/>
            <person name="Garbe J."/>
        </authorList>
    </citation>
    <scope>NUCLEOTIDE SEQUENCE</scope>
    <source>
        <strain evidence="2">Duluth1</strain>
        <tissue evidence="2">Whole animal</tissue>
    </source>
</reference>
<sequence length="143" mass="16272">MHNICGLACKVYYQALRADNLHFGIKRTEINPLNPETIPTENFIPAELYACKDSDSDATNEGGLRTLTEDYDMFACKEKELKEIKTKSINKKANRRNISKIIAGDYAADSVAYEKSTAYENEQSKSKHSSEKRKKNLKHPKQI</sequence>
<proteinExistence type="predicted"/>
<feature type="region of interest" description="Disordered" evidence="1">
    <location>
        <begin position="117"/>
        <end position="143"/>
    </location>
</feature>
<dbReference type="EMBL" id="JAIWYP010000046">
    <property type="protein sequence ID" value="KAH3691036.1"/>
    <property type="molecule type" value="Genomic_DNA"/>
</dbReference>